<feature type="transmembrane region" description="Helical" evidence="9">
    <location>
        <begin position="36"/>
        <end position="54"/>
    </location>
</feature>
<evidence type="ECO:0000256" key="8">
    <source>
        <dbReference type="ARBA" id="ARBA00023136"/>
    </source>
</evidence>
<keyword evidence="5" id="KW-0375">Hydrogen ion transport</keyword>
<dbReference type="PANTHER" id="PTHR12263">
    <property type="entry name" value="VACUOLAR ATP SYNTHASE SUBUNIT H"/>
    <property type="match status" value="1"/>
</dbReference>
<evidence type="ECO:0000313" key="11">
    <source>
        <dbReference type="Proteomes" id="UP000268162"/>
    </source>
</evidence>
<dbReference type="Pfam" id="PF05493">
    <property type="entry name" value="ATP_synt_H"/>
    <property type="match status" value="1"/>
</dbReference>
<evidence type="ECO:0000256" key="5">
    <source>
        <dbReference type="ARBA" id="ARBA00022781"/>
    </source>
</evidence>
<dbReference type="EMBL" id="ML002240">
    <property type="protein sequence ID" value="RKP39853.1"/>
    <property type="molecule type" value="Genomic_DNA"/>
</dbReference>
<evidence type="ECO:0000256" key="4">
    <source>
        <dbReference type="ARBA" id="ARBA00022692"/>
    </source>
</evidence>
<evidence type="ECO:0000256" key="1">
    <source>
        <dbReference type="ARBA" id="ARBA00004127"/>
    </source>
</evidence>
<gene>
    <name evidence="10" type="ORF">BJ085DRAFT_34611</name>
</gene>
<dbReference type="GO" id="GO:0046961">
    <property type="term" value="F:proton-transporting ATPase activity, rotational mechanism"/>
    <property type="evidence" value="ECO:0007669"/>
    <property type="project" value="InterPro"/>
</dbReference>
<protein>
    <submittedName>
        <fullName evidence="10">V-type proton ATPase subunit E</fullName>
    </submittedName>
</protein>
<evidence type="ECO:0000256" key="3">
    <source>
        <dbReference type="ARBA" id="ARBA00022448"/>
    </source>
</evidence>
<comment type="similarity">
    <text evidence="2">Belongs to the V-ATPase e1/e2 subunit family.</text>
</comment>
<keyword evidence="3" id="KW-0813">Transport</keyword>
<dbReference type="GO" id="GO:0012505">
    <property type="term" value="C:endomembrane system"/>
    <property type="evidence" value="ECO:0007669"/>
    <property type="project" value="UniProtKB-SubCell"/>
</dbReference>
<dbReference type="InterPro" id="IPR008389">
    <property type="entry name" value="ATPase_V0-cplx_e1/e2_su"/>
</dbReference>
<keyword evidence="8 9" id="KW-0472">Membrane</keyword>
<keyword evidence="11" id="KW-1185">Reference proteome</keyword>
<dbReference type="PANTHER" id="PTHR12263:SF0">
    <property type="entry name" value="V-TYPE PROTON ATPASE SUBUNIT"/>
    <property type="match status" value="1"/>
</dbReference>
<reference evidence="11" key="1">
    <citation type="journal article" date="2018" name="Nat. Microbiol.">
        <title>Leveraging single-cell genomics to expand the fungal tree of life.</title>
        <authorList>
            <person name="Ahrendt S.R."/>
            <person name="Quandt C.A."/>
            <person name="Ciobanu D."/>
            <person name="Clum A."/>
            <person name="Salamov A."/>
            <person name="Andreopoulos B."/>
            <person name="Cheng J.F."/>
            <person name="Woyke T."/>
            <person name="Pelin A."/>
            <person name="Henrissat B."/>
            <person name="Reynolds N.K."/>
            <person name="Benny G.L."/>
            <person name="Smith M.E."/>
            <person name="James T.Y."/>
            <person name="Grigoriev I.V."/>
        </authorList>
    </citation>
    <scope>NUCLEOTIDE SEQUENCE [LARGE SCALE GENOMIC DNA]</scope>
    <source>
        <strain evidence="11">RSA 468</strain>
    </source>
</reference>
<evidence type="ECO:0000256" key="9">
    <source>
        <dbReference type="SAM" id="Phobius"/>
    </source>
</evidence>
<keyword evidence="4 9" id="KW-0812">Transmembrane</keyword>
<organism evidence="10 11">
    <name type="scientific">Dimargaris cristalligena</name>
    <dbReference type="NCBI Taxonomy" id="215637"/>
    <lineage>
        <taxon>Eukaryota</taxon>
        <taxon>Fungi</taxon>
        <taxon>Fungi incertae sedis</taxon>
        <taxon>Zoopagomycota</taxon>
        <taxon>Kickxellomycotina</taxon>
        <taxon>Dimargaritomycetes</taxon>
        <taxon>Dimargaritales</taxon>
        <taxon>Dimargaritaceae</taxon>
        <taxon>Dimargaris</taxon>
    </lineage>
</organism>
<dbReference type="Proteomes" id="UP000268162">
    <property type="component" value="Unassembled WGS sequence"/>
</dbReference>
<dbReference type="STRING" id="215637.A0A4Q0A197"/>
<evidence type="ECO:0000313" key="10">
    <source>
        <dbReference type="EMBL" id="RKP39853.1"/>
    </source>
</evidence>
<evidence type="ECO:0000256" key="2">
    <source>
        <dbReference type="ARBA" id="ARBA00008328"/>
    </source>
</evidence>
<sequence>MGSFAIVWVGLVFVALSGISFYVIPKTWDQTLWRTCLIMTYVCVYLMWAVTYMAQLHPLIAPQRSDLKIEH</sequence>
<dbReference type="GO" id="GO:0007035">
    <property type="term" value="P:vacuolar acidification"/>
    <property type="evidence" value="ECO:0007669"/>
    <property type="project" value="TreeGrafter"/>
</dbReference>
<evidence type="ECO:0000256" key="6">
    <source>
        <dbReference type="ARBA" id="ARBA00022989"/>
    </source>
</evidence>
<evidence type="ECO:0000256" key="7">
    <source>
        <dbReference type="ARBA" id="ARBA00023065"/>
    </source>
</evidence>
<keyword evidence="7" id="KW-0406">Ion transport</keyword>
<name>A0A4Q0A197_9FUNG</name>
<accession>A0A4Q0A197</accession>
<dbReference type="AlphaFoldDB" id="A0A4Q0A197"/>
<keyword evidence="6 9" id="KW-1133">Transmembrane helix</keyword>
<feature type="transmembrane region" description="Helical" evidence="9">
    <location>
        <begin position="6"/>
        <end position="24"/>
    </location>
</feature>
<proteinExistence type="inferred from homology"/>
<comment type="subcellular location">
    <subcellularLocation>
        <location evidence="1">Endomembrane system</location>
        <topology evidence="1">Multi-pass membrane protein</topology>
    </subcellularLocation>
</comment>
<dbReference type="GO" id="GO:0000220">
    <property type="term" value="C:vacuolar proton-transporting V-type ATPase, V0 domain"/>
    <property type="evidence" value="ECO:0007669"/>
    <property type="project" value="TreeGrafter"/>
</dbReference>